<dbReference type="AlphaFoldDB" id="F2DK51"/>
<sequence>MSQQVANNSRIMEENLRLKEEVELEKSKVVIFPTVPTVLSSSTLVDRPTLDSQYR</sequence>
<evidence type="ECO:0000313" key="1">
    <source>
        <dbReference type="EMBL" id="BAJ95472.1"/>
    </source>
</evidence>
<organism evidence="1">
    <name type="scientific">Hordeum vulgare subsp. vulgare</name>
    <name type="common">Domesticated barley</name>
    <dbReference type="NCBI Taxonomy" id="112509"/>
    <lineage>
        <taxon>Eukaryota</taxon>
        <taxon>Viridiplantae</taxon>
        <taxon>Streptophyta</taxon>
        <taxon>Embryophyta</taxon>
        <taxon>Tracheophyta</taxon>
        <taxon>Spermatophyta</taxon>
        <taxon>Magnoliopsida</taxon>
        <taxon>Liliopsida</taxon>
        <taxon>Poales</taxon>
        <taxon>Poaceae</taxon>
        <taxon>BOP clade</taxon>
        <taxon>Pooideae</taxon>
        <taxon>Triticodae</taxon>
        <taxon>Triticeae</taxon>
        <taxon>Hordeinae</taxon>
        <taxon>Hordeum</taxon>
    </lineage>
</organism>
<accession>F2DK51</accession>
<dbReference type="EMBL" id="AK364269">
    <property type="protein sequence ID" value="BAJ95472.1"/>
    <property type="molecule type" value="mRNA"/>
</dbReference>
<protein>
    <submittedName>
        <fullName evidence="1">Predicted protein</fullName>
    </submittedName>
</protein>
<reference evidence="1" key="1">
    <citation type="journal article" date="2011" name="Plant Physiol.">
        <title>Comprehensive sequence analysis of 24,783 barley full-length cDNAs derived from 12 clone libraries.</title>
        <authorList>
            <person name="Matsumoto T."/>
            <person name="Tanaka T."/>
            <person name="Sakai H."/>
            <person name="Amano N."/>
            <person name="Kanamori H."/>
            <person name="Kurita K."/>
            <person name="Kikuta A."/>
            <person name="Kamiya K."/>
            <person name="Yamamoto M."/>
            <person name="Ikawa H."/>
            <person name="Fujii N."/>
            <person name="Hori K."/>
            <person name="Itoh T."/>
            <person name="Sato K."/>
        </authorList>
    </citation>
    <scope>NUCLEOTIDE SEQUENCE</scope>
    <source>
        <tissue evidence="1">Shoot and root</tissue>
    </source>
</reference>
<proteinExistence type="evidence at transcript level"/>
<name>F2DK51_HORVV</name>